<gene>
    <name evidence="1" type="ORF">FHG71_03920</name>
</gene>
<dbReference type="AlphaFoldDB" id="A0A5C4NKC0"/>
<reference evidence="1 2" key="1">
    <citation type="submission" date="2019-06" db="EMBL/GenBank/DDBJ databases">
        <authorList>
            <person name="Jiang L."/>
        </authorList>
    </citation>
    <scope>NUCLEOTIDE SEQUENCE [LARGE SCALE GENOMIC DNA]</scope>
    <source>
        <strain evidence="1 2">YIM 48858</strain>
    </source>
</reference>
<name>A0A5C4NKC0_9RHOB</name>
<dbReference type="EMBL" id="VDFV01000002">
    <property type="protein sequence ID" value="TNC74335.1"/>
    <property type="molecule type" value="Genomic_DNA"/>
</dbReference>
<protein>
    <submittedName>
        <fullName evidence="1">Uncharacterized protein</fullName>
    </submittedName>
</protein>
<keyword evidence="2" id="KW-1185">Reference proteome</keyword>
<proteinExistence type="predicted"/>
<sequence>MTLEILYEQGWRQQVEYALLEVKLQSIAGRAYSVVATAMTGSHLRVPEIQQNLLWPAVAIARKCLVSAEEDAW</sequence>
<dbReference type="RefSeq" id="WP_139080295.1">
    <property type="nucleotide sequence ID" value="NZ_VDFV01000002.1"/>
</dbReference>
<evidence type="ECO:0000313" key="2">
    <source>
        <dbReference type="Proteomes" id="UP000305709"/>
    </source>
</evidence>
<dbReference type="Proteomes" id="UP000305709">
    <property type="component" value="Unassembled WGS sequence"/>
</dbReference>
<organism evidence="1 2">
    <name type="scientific">Rubellimicrobium roseum</name>
    <dbReference type="NCBI Taxonomy" id="687525"/>
    <lineage>
        <taxon>Bacteria</taxon>
        <taxon>Pseudomonadati</taxon>
        <taxon>Pseudomonadota</taxon>
        <taxon>Alphaproteobacteria</taxon>
        <taxon>Rhodobacterales</taxon>
        <taxon>Roseobacteraceae</taxon>
        <taxon>Rubellimicrobium</taxon>
    </lineage>
</organism>
<accession>A0A5C4NKC0</accession>
<evidence type="ECO:0000313" key="1">
    <source>
        <dbReference type="EMBL" id="TNC74335.1"/>
    </source>
</evidence>
<comment type="caution">
    <text evidence="1">The sequence shown here is derived from an EMBL/GenBank/DDBJ whole genome shotgun (WGS) entry which is preliminary data.</text>
</comment>